<feature type="compositionally biased region" description="Basic and acidic residues" evidence="1">
    <location>
        <begin position="183"/>
        <end position="195"/>
    </location>
</feature>
<proteinExistence type="predicted"/>
<keyword evidence="3" id="KW-1185">Reference proteome</keyword>
<evidence type="ECO:0000256" key="1">
    <source>
        <dbReference type="SAM" id="MobiDB-lite"/>
    </source>
</evidence>
<dbReference type="STRING" id="231916.A0A409Y2E0"/>
<dbReference type="InParanoid" id="A0A409Y2E0"/>
<dbReference type="EMBL" id="NHYE01001284">
    <property type="protein sequence ID" value="PPQ97152.1"/>
    <property type="molecule type" value="Genomic_DNA"/>
</dbReference>
<feature type="region of interest" description="Disordered" evidence="1">
    <location>
        <begin position="51"/>
        <end position="104"/>
    </location>
</feature>
<protein>
    <submittedName>
        <fullName evidence="2">Uncharacterized protein</fullName>
    </submittedName>
</protein>
<feature type="compositionally biased region" description="Basic and acidic residues" evidence="1">
    <location>
        <begin position="73"/>
        <end position="88"/>
    </location>
</feature>
<accession>A0A409Y2E0</accession>
<gene>
    <name evidence="2" type="ORF">CVT26_000414</name>
</gene>
<dbReference type="Proteomes" id="UP000284706">
    <property type="component" value="Unassembled WGS sequence"/>
</dbReference>
<name>A0A409Y2E0_9AGAR</name>
<sequence length="484" mass="55379">MHILQTQDQTSAFGGTDVNIQQRKTPLGFSDHSVSSPGSILKKRKKFIKVPSGRLAQRTSSDPYDGEDEDDACDKGNIDSDPRHRSVAEDNFDFDPHSQAPPPVDLQMIFGEITRLGKLIENMDAENRASVESINRRIAELEQEKDIAIARPVADQAPASPAARHDDRPSTPARAVSLVESSPEQRDEYAVKRRSDEQNEFLESIRDRLEELLGENIFDKHIEPTAMNNFLRDWSVKSDYSTPRCCEISSFMVDLSSTPHSPWNSSAAEIFTDDYIALHKLVDNPHNRKIIKNAFFNRVKSLLAEARLRRRGSHLRSLAKRNARRYQRKLNLFRRRRKTLSTHPLLRPHVKMLDNFGPDGMSDDESDREGIQISSRPDYRLEQHLPRFHVVVPAWRAQVVTQWLAAIDTLYVKLIRSSKLRGSFPHIRERSDSCVNWAARCVKGLPVNAYDTMWLVGKDQKQINVLNEQYDFGLNVGEIMSLYL</sequence>
<dbReference type="AlphaFoldDB" id="A0A409Y2E0"/>
<evidence type="ECO:0000313" key="2">
    <source>
        <dbReference type="EMBL" id="PPQ97152.1"/>
    </source>
</evidence>
<comment type="caution">
    <text evidence="2">The sequence shown here is derived from an EMBL/GenBank/DDBJ whole genome shotgun (WGS) entry which is preliminary data.</text>
</comment>
<feature type="region of interest" description="Disordered" evidence="1">
    <location>
        <begin position="149"/>
        <end position="195"/>
    </location>
</feature>
<organism evidence="2 3">
    <name type="scientific">Gymnopilus dilepis</name>
    <dbReference type="NCBI Taxonomy" id="231916"/>
    <lineage>
        <taxon>Eukaryota</taxon>
        <taxon>Fungi</taxon>
        <taxon>Dikarya</taxon>
        <taxon>Basidiomycota</taxon>
        <taxon>Agaricomycotina</taxon>
        <taxon>Agaricomycetes</taxon>
        <taxon>Agaricomycetidae</taxon>
        <taxon>Agaricales</taxon>
        <taxon>Agaricineae</taxon>
        <taxon>Hymenogastraceae</taxon>
        <taxon>Gymnopilus</taxon>
    </lineage>
</organism>
<evidence type="ECO:0000313" key="3">
    <source>
        <dbReference type="Proteomes" id="UP000284706"/>
    </source>
</evidence>
<reference evidence="2 3" key="1">
    <citation type="journal article" date="2018" name="Evol. Lett.">
        <title>Horizontal gene cluster transfer increased hallucinogenic mushroom diversity.</title>
        <authorList>
            <person name="Reynolds H.T."/>
            <person name="Vijayakumar V."/>
            <person name="Gluck-Thaler E."/>
            <person name="Korotkin H.B."/>
            <person name="Matheny P.B."/>
            <person name="Slot J.C."/>
        </authorList>
    </citation>
    <scope>NUCLEOTIDE SEQUENCE [LARGE SCALE GENOMIC DNA]</scope>
    <source>
        <strain evidence="2 3">SRW20</strain>
    </source>
</reference>
<dbReference type="OrthoDB" id="3224221at2759"/>